<dbReference type="GO" id="GO:0003697">
    <property type="term" value="F:single-stranded DNA binding"/>
    <property type="evidence" value="ECO:0007669"/>
    <property type="project" value="UniProtKB-UniRule"/>
</dbReference>
<dbReference type="EMBL" id="WFKQ01000005">
    <property type="protein sequence ID" value="MUG32500.1"/>
    <property type="molecule type" value="Genomic_DNA"/>
</dbReference>
<comment type="caution">
    <text evidence="8">The sequence shown here is derived from an EMBL/GenBank/DDBJ whole genome shotgun (WGS) entry which is preliminary data.</text>
</comment>
<evidence type="ECO:0000313" key="9">
    <source>
        <dbReference type="Proteomes" id="UP000442109"/>
    </source>
</evidence>
<dbReference type="OrthoDB" id="9803889at2"/>
<sequence length="459" mass="51546">MLTQLSIHQLRNLHSVNIKVGQCNVFVGANGSGKTSLLESLYLLSRGKSFRHHQPKRYISHHAAHATVHAKFANGSSMAIQKAQDASTILRLDQQTVYVQSALAKQLPTLLIDPSSMDVLEIGSSSRRQLLDWITFHVKPGFHAQWLAYQRLLKQRNTILRQSGYLSDYQRQELAAWDKGLANHAALITHYRHEAFEEWQPLFNQLIEQLLPDYAPFIQLRFSAGYNTDLPLDELLQQRLAQDFQTGYTRVGCHRADIQVLWLEDAQARQTVQQAAETSGMAQTAAHSNIHSHADIKLSTDLVDNIEDVNNWEDETAYTLTGNVREQAANVLSRGEKKLLITALRLSQLPLLSTKLSTKLSLTESAAVTDTVIGSNSASEDQPYPSALSDAILPVVLLDDITAELDERALSILLKTLSELSCQIFITSLDGDIMPQIKQYWPQAQRFHVKQGHIQKMTE</sequence>
<evidence type="ECO:0000313" key="8">
    <source>
        <dbReference type="EMBL" id="MUG32500.1"/>
    </source>
</evidence>
<dbReference type="Pfam" id="PF02463">
    <property type="entry name" value="SMC_N"/>
    <property type="match status" value="1"/>
</dbReference>
<keyword evidence="5 6" id="KW-0238">DNA-binding</keyword>
<keyword evidence="4 6" id="KW-0067">ATP-binding</keyword>
<dbReference type="GO" id="GO:0006260">
    <property type="term" value="P:DNA replication"/>
    <property type="evidence" value="ECO:0007669"/>
    <property type="project" value="UniProtKB-UniRule"/>
</dbReference>
<dbReference type="GO" id="GO:0009432">
    <property type="term" value="P:SOS response"/>
    <property type="evidence" value="ECO:0007669"/>
    <property type="project" value="UniProtKB-UniRule"/>
</dbReference>
<accession>A0A844M1D6</accession>
<protein>
    <recommendedName>
        <fullName evidence="6">DNA replication and repair protein RecF</fullName>
    </recommendedName>
</protein>
<dbReference type="PANTHER" id="PTHR32182:SF0">
    <property type="entry name" value="DNA REPLICATION AND REPAIR PROTEIN RECF"/>
    <property type="match status" value="1"/>
</dbReference>
<keyword evidence="3 6" id="KW-0547">Nucleotide-binding</keyword>
<comment type="function">
    <text evidence="6">The RecF protein is involved in DNA metabolism; it is required for DNA replication and normal SOS inducibility. RecF binds preferentially to single-stranded, linear DNA. It also seems to bind ATP.</text>
</comment>
<evidence type="ECO:0000256" key="1">
    <source>
        <dbReference type="ARBA" id="ARBA00022490"/>
    </source>
</evidence>
<dbReference type="InterPro" id="IPR042174">
    <property type="entry name" value="RecF_2"/>
</dbReference>
<name>A0A844M1D6_9GAMM</name>
<keyword evidence="2 6" id="KW-0235">DNA replication</keyword>
<keyword evidence="6" id="KW-0234">DNA repair</keyword>
<feature type="domain" description="RecF/RecN/SMC N-terminal" evidence="7">
    <location>
        <begin position="1"/>
        <end position="347"/>
    </location>
</feature>
<dbReference type="InterPro" id="IPR003395">
    <property type="entry name" value="RecF/RecN/SMC_N"/>
</dbReference>
<dbReference type="InterPro" id="IPR027417">
    <property type="entry name" value="P-loop_NTPase"/>
</dbReference>
<dbReference type="Gene3D" id="1.20.1050.90">
    <property type="entry name" value="RecF/RecN/SMC, N-terminal domain"/>
    <property type="match status" value="1"/>
</dbReference>
<keyword evidence="6" id="KW-0227">DNA damage</keyword>
<evidence type="ECO:0000259" key="7">
    <source>
        <dbReference type="Pfam" id="PF02463"/>
    </source>
</evidence>
<keyword evidence="6" id="KW-0742">SOS response</keyword>
<dbReference type="Gene3D" id="3.40.50.300">
    <property type="entry name" value="P-loop containing nucleotide triphosphate hydrolases"/>
    <property type="match status" value="1"/>
</dbReference>
<dbReference type="GO" id="GO:0000731">
    <property type="term" value="P:DNA synthesis involved in DNA repair"/>
    <property type="evidence" value="ECO:0007669"/>
    <property type="project" value="TreeGrafter"/>
</dbReference>
<comment type="subcellular location">
    <subcellularLocation>
        <location evidence="6">Cytoplasm</location>
    </subcellularLocation>
</comment>
<evidence type="ECO:0000256" key="4">
    <source>
        <dbReference type="ARBA" id="ARBA00022840"/>
    </source>
</evidence>
<evidence type="ECO:0000256" key="5">
    <source>
        <dbReference type="ARBA" id="ARBA00023125"/>
    </source>
</evidence>
<dbReference type="HAMAP" id="MF_00365">
    <property type="entry name" value="RecF"/>
    <property type="match status" value="1"/>
</dbReference>
<dbReference type="GO" id="GO:0006302">
    <property type="term" value="P:double-strand break repair"/>
    <property type="evidence" value="ECO:0007669"/>
    <property type="project" value="TreeGrafter"/>
</dbReference>
<evidence type="ECO:0000256" key="2">
    <source>
        <dbReference type="ARBA" id="ARBA00022705"/>
    </source>
</evidence>
<dbReference type="Proteomes" id="UP000442109">
    <property type="component" value="Unassembled WGS sequence"/>
</dbReference>
<organism evidence="8 9">
    <name type="scientific">Psychrobacter sanguinis</name>
    <dbReference type="NCBI Taxonomy" id="861445"/>
    <lineage>
        <taxon>Bacteria</taxon>
        <taxon>Pseudomonadati</taxon>
        <taxon>Pseudomonadota</taxon>
        <taxon>Gammaproteobacteria</taxon>
        <taxon>Moraxellales</taxon>
        <taxon>Moraxellaceae</taxon>
        <taxon>Psychrobacter</taxon>
    </lineage>
</organism>
<feature type="binding site" evidence="6">
    <location>
        <begin position="28"/>
        <end position="35"/>
    </location>
    <ligand>
        <name>ATP</name>
        <dbReference type="ChEBI" id="CHEBI:30616"/>
    </ligand>
</feature>
<proteinExistence type="inferred from homology"/>
<dbReference type="InterPro" id="IPR001238">
    <property type="entry name" value="DNA-binding_RecF"/>
</dbReference>
<gene>
    <name evidence="6 8" type="primary">recF</name>
    <name evidence="8" type="ORF">GB996_06790</name>
</gene>
<comment type="similarity">
    <text evidence="6">Belongs to the RecF family.</text>
</comment>
<dbReference type="RefSeq" id="WP_155587224.1">
    <property type="nucleotide sequence ID" value="NZ_WFKQ01000005.1"/>
</dbReference>
<evidence type="ECO:0000256" key="6">
    <source>
        <dbReference type="HAMAP-Rule" id="MF_00365"/>
    </source>
</evidence>
<keyword evidence="1 6" id="KW-0963">Cytoplasm</keyword>
<reference evidence="8 9" key="1">
    <citation type="journal article" date="2019" name="PLoS ONE">
        <title>Pup mortality in New Zealand sea lions (Phocarctos hookeri) at Enderby Island, Auckland Islands, 2013-18.</title>
        <authorList>
            <person name="Michael S.A."/>
            <person name="Hayman D.T.S."/>
            <person name="Gray R."/>
            <person name="Zhang J."/>
            <person name="Rogers L."/>
            <person name="Roe W.D."/>
        </authorList>
    </citation>
    <scope>NUCLEOTIDE SEQUENCE [LARGE SCALE GENOMIC DNA]</scope>
    <source>
        <strain evidence="8 9">SM868</strain>
    </source>
</reference>
<dbReference type="PANTHER" id="PTHR32182">
    <property type="entry name" value="DNA REPLICATION AND REPAIR PROTEIN RECF"/>
    <property type="match status" value="1"/>
</dbReference>
<keyword evidence="9" id="KW-1185">Reference proteome</keyword>
<dbReference type="SUPFAM" id="SSF52540">
    <property type="entry name" value="P-loop containing nucleoside triphosphate hydrolases"/>
    <property type="match status" value="1"/>
</dbReference>
<dbReference type="GO" id="GO:0005737">
    <property type="term" value="C:cytoplasm"/>
    <property type="evidence" value="ECO:0007669"/>
    <property type="project" value="UniProtKB-SubCell"/>
</dbReference>
<dbReference type="AlphaFoldDB" id="A0A844M1D6"/>
<dbReference type="NCBIfam" id="TIGR00611">
    <property type="entry name" value="recf"/>
    <property type="match status" value="1"/>
</dbReference>
<dbReference type="GO" id="GO:0005524">
    <property type="term" value="F:ATP binding"/>
    <property type="evidence" value="ECO:0007669"/>
    <property type="project" value="UniProtKB-UniRule"/>
</dbReference>
<evidence type="ECO:0000256" key="3">
    <source>
        <dbReference type="ARBA" id="ARBA00022741"/>
    </source>
</evidence>